<dbReference type="SUPFAM" id="SSF48403">
    <property type="entry name" value="Ankyrin repeat"/>
    <property type="match status" value="1"/>
</dbReference>
<evidence type="ECO:0000313" key="2">
    <source>
        <dbReference type="EMBL" id="KAK8837484.1"/>
    </source>
</evidence>
<dbReference type="Pfam" id="PF11929">
    <property type="entry name" value="DUF3447"/>
    <property type="match status" value="1"/>
</dbReference>
<dbReference type="EMBL" id="JAPFFF010000059">
    <property type="protein sequence ID" value="KAK8837484.1"/>
    <property type="molecule type" value="Genomic_DNA"/>
</dbReference>
<dbReference type="Proteomes" id="UP001470230">
    <property type="component" value="Unassembled WGS sequence"/>
</dbReference>
<evidence type="ECO:0000313" key="3">
    <source>
        <dbReference type="Proteomes" id="UP001470230"/>
    </source>
</evidence>
<feature type="domain" description="DUF3447" evidence="1">
    <location>
        <begin position="220"/>
        <end position="292"/>
    </location>
</feature>
<dbReference type="PANTHER" id="PTHR24159">
    <property type="match status" value="1"/>
</dbReference>
<proteinExistence type="predicted"/>
<accession>A0ABR2GU64</accession>
<name>A0ABR2GU64_9EUKA</name>
<dbReference type="InterPro" id="IPR036770">
    <property type="entry name" value="Ankyrin_rpt-contain_sf"/>
</dbReference>
<organism evidence="2 3">
    <name type="scientific">Tritrichomonas musculus</name>
    <dbReference type="NCBI Taxonomy" id="1915356"/>
    <lineage>
        <taxon>Eukaryota</taxon>
        <taxon>Metamonada</taxon>
        <taxon>Parabasalia</taxon>
        <taxon>Tritrichomonadida</taxon>
        <taxon>Tritrichomonadidae</taxon>
        <taxon>Tritrichomonas</taxon>
    </lineage>
</organism>
<dbReference type="SMART" id="SM00248">
    <property type="entry name" value="ANK"/>
    <property type="match status" value="3"/>
</dbReference>
<dbReference type="Gene3D" id="1.25.40.20">
    <property type="entry name" value="Ankyrin repeat-containing domain"/>
    <property type="match status" value="1"/>
</dbReference>
<dbReference type="PANTHER" id="PTHR24159:SF5">
    <property type="entry name" value="ANK_REP_REGION DOMAIN-CONTAINING PROTEIN"/>
    <property type="match status" value="1"/>
</dbReference>
<comment type="caution">
    <text evidence="2">The sequence shown here is derived from an EMBL/GenBank/DDBJ whole genome shotgun (WGS) entry which is preliminary data.</text>
</comment>
<dbReference type="InterPro" id="IPR002110">
    <property type="entry name" value="Ankyrin_rpt"/>
</dbReference>
<protein>
    <recommendedName>
        <fullName evidence="1">DUF3447 domain-containing protein</fullName>
    </recommendedName>
</protein>
<keyword evidence="3" id="KW-1185">Reference proteome</keyword>
<gene>
    <name evidence="2" type="ORF">M9Y10_036481</name>
</gene>
<dbReference type="InterPro" id="IPR020683">
    <property type="entry name" value="DUF3447"/>
</dbReference>
<sequence>MDAKQYLDERKTLYNHLLDFIDNSYEDQNNFTTLISDIQNQNITQNKNELHLFLSLLTTIANNHHRYSNFFNKIDNILSFLNLIIKQKFSNLEIFDIFKSNNRLLLFFIKNDFFTNDKKMMEIINDIDYFSKSNDCDEKVEEKRENGENESYVCKLIREDSVVQFISYINQTNYSLFNTFRNSIYETNDFLIRKDVTLLEYAAFFGSIQIFKYLLLKGCTLTPSLIHFSIHSNSAEMIHLLEENQILPDRGRKCLNEAIKCHHNNIIDYLLNNYTQEKILPPSVRYYNFEIISQYQVDYSFLQRLCKHNYVELVKILLQKAENDITNKKIIIFFIKFKIHVHLIKFLILWNLMKI</sequence>
<evidence type="ECO:0000259" key="1">
    <source>
        <dbReference type="Pfam" id="PF11929"/>
    </source>
</evidence>
<reference evidence="2 3" key="1">
    <citation type="submission" date="2024-04" db="EMBL/GenBank/DDBJ databases">
        <title>Tritrichomonas musculus Genome.</title>
        <authorList>
            <person name="Alves-Ferreira E."/>
            <person name="Grigg M."/>
            <person name="Lorenzi H."/>
            <person name="Galac M."/>
        </authorList>
    </citation>
    <scope>NUCLEOTIDE SEQUENCE [LARGE SCALE GENOMIC DNA]</scope>
    <source>
        <strain evidence="2 3">EAF2021</strain>
    </source>
</reference>